<feature type="region of interest" description="Disordered" evidence="6">
    <location>
        <begin position="981"/>
        <end position="1020"/>
    </location>
</feature>
<comment type="similarity">
    <text evidence="3">Belongs to the methyl-accepting chemotaxis (MCP) protein family.</text>
</comment>
<keyword evidence="11" id="KW-1185">Reference proteome</keyword>
<dbReference type="Gene3D" id="1.20.120.30">
    <property type="entry name" value="Aspartate receptor, ligand-binding domain"/>
    <property type="match status" value="1"/>
</dbReference>
<dbReference type="CDD" id="cd06225">
    <property type="entry name" value="HAMP"/>
    <property type="match status" value="2"/>
</dbReference>
<feature type="domain" description="HAMP" evidence="9">
    <location>
        <begin position="351"/>
        <end position="403"/>
    </location>
</feature>
<dbReference type="SUPFAM" id="SSF58104">
    <property type="entry name" value="Methyl-accepting chemotaxis protein (MCP) signaling domain"/>
    <property type="match status" value="1"/>
</dbReference>
<accession>A0A4R3N2C8</accession>
<dbReference type="CDD" id="cd11386">
    <property type="entry name" value="MCP_signal"/>
    <property type="match status" value="1"/>
</dbReference>
<protein>
    <submittedName>
        <fullName evidence="10">Methyl-accepting chemotaxis protein</fullName>
    </submittedName>
</protein>
<sequence>MPRSSSTVDRLLAPAVRLMASLRFSQKALLIGASFTLTCGVLTALVLSSSLGELSKAKAARATTAGLQTLNEAQIAMQDHRALRARALAKDATATPQALAEAAAAADKGLDAFEAWQASSHVADNEDVKKLLATTREAWKKAKATDDESAPEADTAALTALRDTIDRVAFDGITSVARDPAVLRAGTVGGSQLPALSAAVAKQAVASMRVLGEGAIWVNDRTALAVNKNMEDYLQGQVEKNRRFIEAALPEGSALFGKPWQAALAAIQAQDKLIQDKVLGADTPDYPVAQFARQDKATRDALNAAMAGAYAAIDTAGDRAIASLQRKAYLTLGGVVLALLLSAYLFLGFTRGTRKALQSIDAGARAMAAGQFSDQIRVDTHDELNNIGRSLESMAGSLRRFAQAQQTMFDQHEAGEIDACMDAEAFPGAFGVMADQVNTLVASHVATKMDAIGIVADYARGDLSRDIARYPGQKARVTEAVDAVKNGMLAVNAEIKSLVEAAVAGDFRKRGDAGRFEFVYRELIEELNTLMTTADEGLGEVGGLLSAVAAGDLTRRIEVELPGQFGQLANDANRTVEELARIVQEIRQTSDSISAAAGEIAAGNADLSMRTEQQAASLEETASSMEELTSTVKQNADNARQANQLAIGAAGVAESGGEVVQKVVSTMGDIQTASRRIADIIGVIDGIAFQTNILALNAAVEAARAGEQGRGFAVVAAEVRSLAQRSAGAAKEIKQLITDSVLKVEEGSALVDQAGKTMGEIVGSVKRVTDIMADISAASQEQSSGIEQVNQAITQMDEGTQQNAALVEQASASAESLRQQAEALVQAVAAFQLARQQAAARTASAAKPAASTHSHAHPAAAADDKVASFEDMIQRHVQWKLRLKTYLQGKSEEQLDPATVGRDDVCTLGEWLYGPGQQVKHLPEFQQLLEHHKRFHAAAAEVVRAHQQGQALRANALLEGDFDKETKTTVAAIRALRDAVEGKRRPAAPPARRAAAAPAAATPIKRSASSTAGDQHWQEF</sequence>
<dbReference type="GO" id="GO:0004888">
    <property type="term" value="F:transmembrane signaling receptor activity"/>
    <property type="evidence" value="ECO:0007669"/>
    <property type="project" value="InterPro"/>
</dbReference>
<proteinExistence type="inferred from homology"/>
<feature type="transmembrane region" description="Helical" evidence="7">
    <location>
        <begin position="28"/>
        <end position="48"/>
    </location>
</feature>
<comment type="caution">
    <text evidence="10">The sequence shown here is derived from an EMBL/GenBank/DDBJ whole genome shotgun (WGS) entry which is preliminary data.</text>
</comment>
<evidence type="ECO:0000256" key="6">
    <source>
        <dbReference type="SAM" id="MobiDB-lite"/>
    </source>
</evidence>
<dbReference type="Pfam" id="PF00015">
    <property type="entry name" value="MCPsignal"/>
    <property type="match status" value="1"/>
</dbReference>
<dbReference type="GO" id="GO:0005886">
    <property type="term" value="C:plasma membrane"/>
    <property type="evidence" value="ECO:0007669"/>
    <property type="project" value="TreeGrafter"/>
</dbReference>
<feature type="compositionally biased region" description="Low complexity" evidence="6">
    <location>
        <begin position="990"/>
        <end position="1001"/>
    </location>
</feature>
<dbReference type="PANTHER" id="PTHR43531">
    <property type="entry name" value="PROTEIN ICFG"/>
    <property type="match status" value="1"/>
</dbReference>
<dbReference type="InterPro" id="IPR041395">
    <property type="entry name" value="McpB_HAMP_3rd"/>
</dbReference>
<dbReference type="InterPro" id="IPR004089">
    <property type="entry name" value="MCPsignal_dom"/>
</dbReference>
<dbReference type="Pfam" id="PF13682">
    <property type="entry name" value="CZB"/>
    <property type="match status" value="1"/>
</dbReference>
<name>A0A4R3N2C8_9GAMM</name>
<dbReference type="PROSITE" id="PS50111">
    <property type="entry name" value="CHEMOTAXIS_TRANSDUC_2"/>
    <property type="match status" value="1"/>
</dbReference>
<dbReference type="InterPro" id="IPR051310">
    <property type="entry name" value="MCP_chemotaxis"/>
</dbReference>
<feature type="coiled-coil region" evidence="5">
    <location>
        <begin position="569"/>
        <end position="628"/>
    </location>
</feature>
<dbReference type="OrthoDB" id="8744489at2"/>
<evidence type="ECO:0000313" key="10">
    <source>
        <dbReference type="EMBL" id="TCT23240.1"/>
    </source>
</evidence>
<dbReference type="Pfam" id="PF18947">
    <property type="entry name" value="HAMP_2"/>
    <property type="match status" value="1"/>
</dbReference>
<organism evidence="10 11">
    <name type="scientific">Thermomonas haemolytica</name>
    <dbReference type="NCBI Taxonomy" id="141949"/>
    <lineage>
        <taxon>Bacteria</taxon>
        <taxon>Pseudomonadati</taxon>
        <taxon>Pseudomonadota</taxon>
        <taxon>Gammaproteobacteria</taxon>
        <taxon>Lysobacterales</taxon>
        <taxon>Lysobacteraceae</taxon>
        <taxon>Thermomonas</taxon>
    </lineage>
</organism>
<feature type="domain" description="HAMP" evidence="9">
    <location>
        <begin position="538"/>
        <end position="584"/>
    </location>
</feature>
<dbReference type="EMBL" id="SMAP01000006">
    <property type="protein sequence ID" value="TCT23240.1"/>
    <property type="molecule type" value="Genomic_DNA"/>
</dbReference>
<dbReference type="InterPro" id="IPR004090">
    <property type="entry name" value="Chemotax_Me-accpt_rcpt"/>
</dbReference>
<evidence type="ECO:0000256" key="1">
    <source>
        <dbReference type="ARBA" id="ARBA00022481"/>
    </source>
</evidence>
<dbReference type="SMART" id="SM00304">
    <property type="entry name" value="HAMP"/>
    <property type="match status" value="2"/>
</dbReference>
<dbReference type="RefSeq" id="WP_132982871.1">
    <property type="nucleotide sequence ID" value="NZ_MSZW01000016.1"/>
</dbReference>
<feature type="transmembrane region" description="Helical" evidence="7">
    <location>
        <begin position="328"/>
        <end position="349"/>
    </location>
</feature>
<dbReference type="AlphaFoldDB" id="A0A4R3N2C8"/>
<evidence type="ECO:0000256" key="4">
    <source>
        <dbReference type="PROSITE-ProRule" id="PRU00284"/>
    </source>
</evidence>
<dbReference type="InterPro" id="IPR025991">
    <property type="entry name" value="Chemoreceptor_zinc-bind_dom"/>
</dbReference>
<keyword evidence="1" id="KW-0488">Methylation</keyword>
<dbReference type="PRINTS" id="PR00260">
    <property type="entry name" value="CHEMTRNSDUCR"/>
</dbReference>
<keyword evidence="5" id="KW-0175">Coiled coil</keyword>
<dbReference type="Proteomes" id="UP000295414">
    <property type="component" value="Unassembled WGS sequence"/>
</dbReference>
<reference evidence="10 11" key="1">
    <citation type="submission" date="2019-03" db="EMBL/GenBank/DDBJ databases">
        <title>Genomic Encyclopedia of Type Strains, Phase IV (KMG-IV): sequencing the most valuable type-strain genomes for metagenomic binning, comparative biology and taxonomic classification.</title>
        <authorList>
            <person name="Goeker M."/>
        </authorList>
    </citation>
    <scope>NUCLEOTIDE SEQUENCE [LARGE SCALE GENOMIC DNA]</scope>
    <source>
        <strain evidence="10 11">DSM 13605</strain>
    </source>
</reference>
<evidence type="ECO:0000256" key="3">
    <source>
        <dbReference type="ARBA" id="ARBA00029447"/>
    </source>
</evidence>
<feature type="domain" description="Methyl-accepting transducer" evidence="8">
    <location>
        <begin position="589"/>
        <end position="818"/>
    </location>
</feature>
<gene>
    <name evidence="10" type="ORF">EDC34_10660</name>
</gene>
<keyword evidence="2 4" id="KW-0807">Transducer</keyword>
<keyword evidence="7" id="KW-0472">Membrane</keyword>
<evidence type="ECO:0000259" key="9">
    <source>
        <dbReference type="PROSITE" id="PS50885"/>
    </source>
</evidence>
<evidence type="ECO:0000256" key="5">
    <source>
        <dbReference type="SAM" id="Coils"/>
    </source>
</evidence>
<keyword evidence="7" id="KW-1133">Transmembrane helix</keyword>
<dbReference type="Gene3D" id="1.20.120.1530">
    <property type="match status" value="2"/>
</dbReference>
<dbReference type="FunFam" id="1.10.287.950:FF:000002">
    <property type="entry name" value="Methyl-accepting chemotaxis protein"/>
    <property type="match status" value="1"/>
</dbReference>
<dbReference type="GO" id="GO:0006935">
    <property type="term" value="P:chemotaxis"/>
    <property type="evidence" value="ECO:0007669"/>
    <property type="project" value="InterPro"/>
</dbReference>
<dbReference type="GO" id="GO:0007165">
    <property type="term" value="P:signal transduction"/>
    <property type="evidence" value="ECO:0007669"/>
    <property type="project" value="UniProtKB-KW"/>
</dbReference>
<dbReference type="SMART" id="SM00283">
    <property type="entry name" value="MA"/>
    <property type="match status" value="1"/>
</dbReference>
<dbReference type="Pfam" id="PF00672">
    <property type="entry name" value="HAMP"/>
    <property type="match status" value="1"/>
</dbReference>
<dbReference type="Pfam" id="PF18575">
    <property type="entry name" value="HAMP_N3"/>
    <property type="match status" value="1"/>
</dbReference>
<dbReference type="PANTHER" id="PTHR43531:SF14">
    <property type="entry name" value="METHYL-ACCEPTING CHEMOTAXIS PROTEIN I-RELATED"/>
    <property type="match status" value="1"/>
</dbReference>
<keyword evidence="7" id="KW-0812">Transmembrane</keyword>
<evidence type="ECO:0000256" key="2">
    <source>
        <dbReference type="ARBA" id="ARBA00023224"/>
    </source>
</evidence>
<evidence type="ECO:0000259" key="8">
    <source>
        <dbReference type="PROSITE" id="PS50111"/>
    </source>
</evidence>
<dbReference type="Gene3D" id="1.10.287.950">
    <property type="entry name" value="Methyl-accepting chemotaxis protein"/>
    <property type="match status" value="1"/>
</dbReference>
<dbReference type="PROSITE" id="PS50885">
    <property type="entry name" value="HAMP"/>
    <property type="match status" value="2"/>
</dbReference>
<evidence type="ECO:0000256" key="7">
    <source>
        <dbReference type="SAM" id="Phobius"/>
    </source>
</evidence>
<dbReference type="InterPro" id="IPR003660">
    <property type="entry name" value="HAMP_dom"/>
</dbReference>
<evidence type="ECO:0000313" key="11">
    <source>
        <dbReference type="Proteomes" id="UP000295414"/>
    </source>
</evidence>